<organism evidence="9 10">
    <name type="scientific">Geomesophilobacter sediminis</name>
    <dbReference type="NCBI Taxonomy" id="2798584"/>
    <lineage>
        <taxon>Bacteria</taxon>
        <taxon>Pseudomonadati</taxon>
        <taxon>Thermodesulfobacteriota</taxon>
        <taxon>Desulfuromonadia</taxon>
        <taxon>Geobacterales</taxon>
        <taxon>Geobacteraceae</taxon>
        <taxon>Geomesophilobacter</taxon>
    </lineage>
</organism>
<dbReference type="Gene3D" id="3.40.50.300">
    <property type="entry name" value="P-loop containing nucleotide triphosphate hydrolases"/>
    <property type="match status" value="1"/>
</dbReference>
<dbReference type="EMBL" id="JAEMHM010000007">
    <property type="protein sequence ID" value="MBJ6725052.1"/>
    <property type="molecule type" value="Genomic_DNA"/>
</dbReference>
<dbReference type="InterPro" id="IPR025943">
    <property type="entry name" value="Sigma_54_int_dom_ATP-bd_2"/>
</dbReference>
<dbReference type="InterPro" id="IPR002078">
    <property type="entry name" value="Sigma_54_int"/>
</dbReference>
<dbReference type="InterPro" id="IPR003593">
    <property type="entry name" value="AAA+_ATPase"/>
</dbReference>
<sequence length="463" mass="51240">MKQLGIEPESTVYGEILASMGEGIIFADQDNRIVLVNQAAEQIRGIKAGNFLGRDILEMHSPMARERIGEILAALRSGALPSHTRPLHTKGKVYENIYYPIRADAGAFVGTLMISRDITEKEQLKEENSALREQISAENARGEMVARSAAMQPVFQVIRTTAPLDSTILIGGESGTGKELVARAIHRESRRARHPMVKVNCAALPENLLESELFGYEKGAFTGALRERKGKFEQANGGTIFLDEIGEIPLPAQAKLLRVLQERTVERIGGNREISVDVRIIAATNRDLSLEVAKGRFREDLYYRLNVIPVHLPPLRERREDIIPLTRRFLAIFSEQMGKPALELAPEAARLLLAYNYPGNVRELKNAVERAVALSAGDRITGEDLPPNFTTQSAPAATRLPHPSRMPEGAALAANLNGFEDVLIDQALERAGNNKGEAARLLGVSRKTLWKKLKQRETRVTDR</sequence>
<dbReference type="PRINTS" id="PR01590">
    <property type="entry name" value="HTHFIS"/>
</dbReference>
<keyword evidence="3" id="KW-0805">Transcription regulation</keyword>
<dbReference type="CDD" id="cd00130">
    <property type="entry name" value="PAS"/>
    <property type="match status" value="1"/>
</dbReference>
<dbReference type="SUPFAM" id="SSF46689">
    <property type="entry name" value="Homeodomain-like"/>
    <property type="match status" value="1"/>
</dbReference>
<keyword evidence="5" id="KW-0804">Transcription</keyword>
<evidence type="ECO:0000313" key="9">
    <source>
        <dbReference type="EMBL" id="MBJ6725052.1"/>
    </source>
</evidence>
<dbReference type="SUPFAM" id="SSF52540">
    <property type="entry name" value="P-loop containing nucleoside triphosphate hydrolases"/>
    <property type="match status" value="1"/>
</dbReference>
<dbReference type="Pfam" id="PF02954">
    <property type="entry name" value="HTH_8"/>
    <property type="match status" value="1"/>
</dbReference>
<dbReference type="Pfam" id="PF00158">
    <property type="entry name" value="Sigma54_activat"/>
    <property type="match status" value="1"/>
</dbReference>
<dbReference type="SMART" id="SM00091">
    <property type="entry name" value="PAS"/>
    <property type="match status" value="1"/>
</dbReference>
<gene>
    <name evidence="9" type="ORF">JFN93_10060</name>
</gene>
<dbReference type="Proteomes" id="UP000636888">
    <property type="component" value="Unassembled WGS sequence"/>
</dbReference>
<evidence type="ECO:0000256" key="4">
    <source>
        <dbReference type="ARBA" id="ARBA00023125"/>
    </source>
</evidence>
<dbReference type="AlphaFoldDB" id="A0A8J7M0G4"/>
<evidence type="ECO:0000256" key="1">
    <source>
        <dbReference type="ARBA" id="ARBA00022741"/>
    </source>
</evidence>
<accession>A0A8J7M0G4</accession>
<dbReference type="Gene3D" id="1.10.10.60">
    <property type="entry name" value="Homeodomain-like"/>
    <property type="match status" value="1"/>
</dbReference>
<dbReference type="InterPro" id="IPR000014">
    <property type="entry name" value="PAS"/>
</dbReference>
<dbReference type="GO" id="GO:0006355">
    <property type="term" value="P:regulation of DNA-templated transcription"/>
    <property type="evidence" value="ECO:0007669"/>
    <property type="project" value="InterPro"/>
</dbReference>
<dbReference type="Gene3D" id="3.30.450.20">
    <property type="entry name" value="PAS domain"/>
    <property type="match status" value="1"/>
</dbReference>
<evidence type="ECO:0000313" key="10">
    <source>
        <dbReference type="Proteomes" id="UP000636888"/>
    </source>
</evidence>
<dbReference type="InterPro" id="IPR013656">
    <property type="entry name" value="PAS_4"/>
</dbReference>
<keyword evidence="10" id="KW-1185">Reference proteome</keyword>
<dbReference type="Gene3D" id="1.10.8.60">
    <property type="match status" value="1"/>
</dbReference>
<keyword evidence="2" id="KW-0067">ATP-binding</keyword>
<evidence type="ECO:0000256" key="6">
    <source>
        <dbReference type="SAM" id="Coils"/>
    </source>
</evidence>
<name>A0A8J7M0G4_9BACT</name>
<dbReference type="NCBIfam" id="TIGR00229">
    <property type="entry name" value="sensory_box"/>
    <property type="match status" value="1"/>
</dbReference>
<keyword evidence="4" id="KW-0238">DNA-binding</keyword>
<feature type="domain" description="PAS" evidence="8">
    <location>
        <begin position="9"/>
        <end position="79"/>
    </location>
</feature>
<dbReference type="Pfam" id="PF08448">
    <property type="entry name" value="PAS_4"/>
    <property type="match status" value="1"/>
</dbReference>
<evidence type="ECO:0000256" key="2">
    <source>
        <dbReference type="ARBA" id="ARBA00022840"/>
    </source>
</evidence>
<dbReference type="InterPro" id="IPR025662">
    <property type="entry name" value="Sigma_54_int_dom_ATP-bd_1"/>
</dbReference>
<dbReference type="InterPro" id="IPR025944">
    <property type="entry name" value="Sigma_54_int_dom_CS"/>
</dbReference>
<dbReference type="PANTHER" id="PTHR32071:SF117">
    <property type="entry name" value="PTS-DEPENDENT DIHYDROXYACETONE KINASE OPERON REGULATORY PROTEIN-RELATED"/>
    <property type="match status" value="1"/>
</dbReference>
<feature type="domain" description="Sigma-54 factor interaction" evidence="7">
    <location>
        <begin position="144"/>
        <end position="373"/>
    </location>
</feature>
<keyword evidence="6" id="KW-0175">Coiled coil</keyword>
<dbReference type="CDD" id="cd00009">
    <property type="entry name" value="AAA"/>
    <property type="match status" value="1"/>
</dbReference>
<dbReference type="FunFam" id="3.40.50.300:FF:000006">
    <property type="entry name" value="DNA-binding transcriptional regulator NtrC"/>
    <property type="match status" value="1"/>
</dbReference>
<dbReference type="SUPFAM" id="SSF55785">
    <property type="entry name" value="PYP-like sensor domain (PAS domain)"/>
    <property type="match status" value="1"/>
</dbReference>
<dbReference type="PROSITE" id="PS00688">
    <property type="entry name" value="SIGMA54_INTERACT_3"/>
    <property type="match status" value="1"/>
</dbReference>
<keyword evidence="1" id="KW-0547">Nucleotide-binding</keyword>
<reference evidence="9" key="1">
    <citation type="submission" date="2020-12" db="EMBL/GenBank/DDBJ databases">
        <title>Geomonas sp. Red875, isolated from river sediment.</title>
        <authorList>
            <person name="Xu Z."/>
            <person name="Zhang Z."/>
            <person name="Masuda Y."/>
            <person name="Itoh H."/>
            <person name="Senoo K."/>
        </authorList>
    </citation>
    <scope>NUCLEOTIDE SEQUENCE</scope>
    <source>
        <strain evidence="9">Red875</strain>
    </source>
</reference>
<dbReference type="InterPro" id="IPR027417">
    <property type="entry name" value="P-loop_NTPase"/>
</dbReference>
<dbReference type="PROSITE" id="PS00675">
    <property type="entry name" value="SIGMA54_INTERACT_1"/>
    <property type="match status" value="1"/>
</dbReference>
<dbReference type="PANTHER" id="PTHR32071">
    <property type="entry name" value="TRANSCRIPTIONAL REGULATORY PROTEIN"/>
    <property type="match status" value="1"/>
</dbReference>
<dbReference type="InterPro" id="IPR058031">
    <property type="entry name" value="AAA_lid_NorR"/>
</dbReference>
<evidence type="ECO:0000256" key="3">
    <source>
        <dbReference type="ARBA" id="ARBA00023015"/>
    </source>
</evidence>
<evidence type="ECO:0000259" key="8">
    <source>
        <dbReference type="PROSITE" id="PS50112"/>
    </source>
</evidence>
<proteinExistence type="predicted"/>
<protein>
    <submittedName>
        <fullName evidence="9">Sigma 54-interacting transcriptional regulator</fullName>
    </submittedName>
</protein>
<dbReference type="InterPro" id="IPR009057">
    <property type="entry name" value="Homeodomain-like_sf"/>
</dbReference>
<dbReference type="GO" id="GO:0043565">
    <property type="term" value="F:sequence-specific DNA binding"/>
    <property type="evidence" value="ECO:0007669"/>
    <property type="project" value="InterPro"/>
</dbReference>
<feature type="coiled-coil region" evidence="6">
    <location>
        <begin position="114"/>
        <end position="141"/>
    </location>
</feature>
<dbReference type="GO" id="GO:0005524">
    <property type="term" value="F:ATP binding"/>
    <property type="evidence" value="ECO:0007669"/>
    <property type="project" value="UniProtKB-KW"/>
</dbReference>
<dbReference type="InterPro" id="IPR002197">
    <property type="entry name" value="HTH_Fis"/>
</dbReference>
<dbReference type="PROSITE" id="PS50045">
    <property type="entry name" value="SIGMA54_INTERACT_4"/>
    <property type="match status" value="1"/>
</dbReference>
<dbReference type="Pfam" id="PF25601">
    <property type="entry name" value="AAA_lid_14"/>
    <property type="match status" value="1"/>
</dbReference>
<dbReference type="RefSeq" id="WP_199383941.1">
    <property type="nucleotide sequence ID" value="NZ_JAEMHM010000007.1"/>
</dbReference>
<evidence type="ECO:0000259" key="7">
    <source>
        <dbReference type="PROSITE" id="PS50045"/>
    </source>
</evidence>
<dbReference type="InterPro" id="IPR035965">
    <property type="entry name" value="PAS-like_dom_sf"/>
</dbReference>
<dbReference type="PROSITE" id="PS00676">
    <property type="entry name" value="SIGMA54_INTERACT_2"/>
    <property type="match status" value="1"/>
</dbReference>
<dbReference type="PROSITE" id="PS50112">
    <property type="entry name" value="PAS"/>
    <property type="match status" value="1"/>
</dbReference>
<dbReference type="SMART" id="SM00382">
    <property type="entry name" value="AAA"/>
    <property type="match status" value="1"/>
</dbReference>
<comment type="caution">
    <text evidence="9">The sequence shown here is derived from an EMBL/GenBank/DDBJ whole genome shotgun (WGS) entry which is preliminary data.</text>
</comment>
<evidence type="ECO:0000256" key="5">
    <source>
        <dbReference type="ARBA" id="ARBA00023163"/>
    </source>
</evidence>